<evidence type="ECO:0000256" key="1">
    <source>
        <dbReference type="SAM" id="MobiDB-lite"/>
    </source>
</evidence>
<organism evidence="2 3">
    <name type="scientific">Orbilia oligospora</name>
    <name type="common">Nematode-trapping fungus</name>
    <name type="synonym">Arthrobotrys oligospora</name>
    <dbReference type="NCBI Taxonomy" id="2813651"/>
    <lineage>
        <taxon>Eukaryota</taxon>
        <taxon>Fungi</taxon>
        <taxon>Dikarya</taxon>
        <taxon>Ascomycota</taxon>
        <taxon>Pezizomycotina</taxon>
        <taxon>Orbiliomycetes</taxon>
        <taxon>Orbiliales</taxon>
        <taxon>Orbiliaceae</taxon>
        <taxon>Orbilia</taxon>
    </lineage>
</organism>
<dbReference type="AlphaFoldDB" id="A0A8H2EFT2"/>
<dbReference type="EMBL" id="SOZJ01000001">
    <property type="protein sequence ID" value="TGJ75024.1"/>
    <property type="molecule type" value="Genomic_DNA"/>
</dbReference>
<feature type="region of interest" description="Disordered" evidence="1">
    <location>
        <begin position="21"/>
        <end position="81"/>
    </location>
</feature>
<gene>
    <name evidence="2" type="ORF">EYR41_001975</name>
</gene>
<feature type="compositionally biased region" description="Basic and acidic residues" evidence="1">
    <location>
        <begin position="46"/>
        <end position="59"/>
    </location>
</feature>
<evidence type="ECO:0000313" key="3">
    <source>
        <dbReference type="Proteomes" id="UP000297595"/>
    </source>
</evidence>
<protein>
    <submittedName>
        <fullName evidence="2">Uncharacterized protein</fullName>
    </submittedName>
</protein>
<dbReference type="Proteomes" id="UP000297595">
    <property type="component" value="Unassembled WGS sequence"/>
</dbReference>
<sequence>MGFKKVLKRLKHFCCCCRTPSTSSDEIEEAPRLAQNPNFDGTADGSLDHGQSEHDEDGRGGCSIDLQDANSNITGDGKSDTHLTHIPEFDFQNSPSEFTLELNMKRNNYAYTQECSDQKPSTVNTDSIDRESQECSSTDFGIPELSTSNSIQNSRCTCNLTNSGDVLTIILERLEQIEKTQRDFTSKFYLRGSNPHLTSGLSVVEKCEVPFQSDTEKSTLVCYTGYEILFDKNLGLDITDTESTVSLWGTTVGQESLATISLTYTRTDEPRTDPSKANISSAFEFKHTTPALITPISLEHEQSKSIQMKSFKAPPSQERVKSSTSKKVNYPRTKPRWTNSRDPNLRRPRPRGPPRPIVGESDEVLRVKYTSKIATLTSDDENKSPDDNWGSGKEESFDDNGSVDEETGLDENDQ</sequence>
<evidence type="ECO:0000313" key="2">
    <source>
        <dbReference type="EMBL" id="TGJ75024.1"/>
    </source>
</evidence>
<feature type="compositionally biased region" description="Acidic residues" evidence="1">
    <location>
        <begin position="396"/>
        <end position="414"/>
    </location>
</feature>
<feature type="region of interest" description="Disordered" evidence="1">
    <location>
        <begin position="306"/>
        <end position="414"/>
    </location>
</feature>
<reference evidence="2 3" key="1">
    <citation type="submission" date="2019-03" db="EMBL/GenBank/DDBJ databases">
        <title>Nematode-trapping fungi genome.</title>
        <authorList>
            <person name="Vidal-Diez De Ulzurrun G."/>
        </authorList>
    </citation>
    <scope>NUCLEOTIDE SEQUENCE [LARGE SCALE GENOMIC DNA]</scope>
    <source>
        <strain evidence="2 3">TWF154</strain>
    </source>
</reference>
<comment type="caution">
    <text evidence="2">The sequence shown here is derived from an EMBL/GenBank/DDBJ whole genome shotgun (WGS) entry which is preliminary data.</text>
</comment>
<name>A0A8H2EFT2_ORBOL</name>
<accession>A0A8H2EFT2</accession>
<proteinExistence type="predicted"/>